<evidence type="ECO:0000313" key="3">
    <source>
        <dbReference type="EMBL" id="MBM7714251.1"/>
    </source>
</evidence>
<evidence type="ECO:0000256" key="1">
    <source>
        <dbReference type="ARBA" id="ARBA00023125"/>
    </source>
</evidence>
<gene>
    <name evidence="3" type="ORF">JOC94_001223</name>
</gene>
<protein>
    <submittedName>
        <fullName evidence="3">DNA-binding transcriptional MerR regulator</fullName>
    </submittedName>
</protein>
<dbReference type="PROSITE" id="PS50937">
    <property type="entry name" value="HTH_MERR_2"/>
    <property type="match status" value="1"/>
</dbReference>
<evidence type="ECO:0000313" key="4">
    <source>
        <dbReference type="Proteomes" id="UP000823485"/>
    </source>
</evidence>
<reference evidence="3 4" key="1">
    <citation type="submission" date="2021-01" db="EMBL/GenBank/DDBJ databases">
        <title>Genomic Encyclopedia of Type Strains, Phase IV (KMG-IV): sequencing the most valuable type-strain genomes for metagenomic binning, comparative biology and taxonomic classification.</title>
        <authorList>
            <person name="Goeker M."/>
        </authorList>
    </citation>
    <scope>NUCLEOTIDE SEQUENCE [LARGE SCALE GENOMIC DNA]</scope>
    <source>
        <strain evidence="3 4">DSM 105453</strain>
    </source>
</reference>
<dbReference type="Gene3D" id="1.10.1660.10">
    <property type="match status" value="1"/>
</dbReference>
<keyword evidence="1 3" id="KW-0238">DNA-binding</keyword>
<accession>A0ABS2R3N0</accession>
<dbReference type="InterPro" id="IPR009061">
    <property type="entry name" value="DNA-bd_dom_put_sf"/>
</dbReference>
<name>A0ABS2R3N0_9BACI</name>
<evidence type="ECO:0000259" key="2">
    <source>
        <dbReference type="PROSITE" id="PS50937"/>
    </source>
</evidence>
<dbReference type="InterPro" id="IPR000551">
    <property type="entry name" value="MerR-type_HTH_dom"/>
</dbReference>
<dbReference type="Pfam" id="PF13411">
    <property type="entry name" value="MerR_1"/>
    <property type="match status" value="1"/>
</dbReference>
<sequence length="412" mass="48032">MKIGQFAKNVGVTVDTVRHYMELGLLIPTKERTHYYFDQNCIDDMTLIMKLKDLQFTLQEIHRVISIKRVTHFVDIQEIDFYLKVLIEKKQNLLQEKEIINHSLRLLDEKIESIYQMNVAAAVTGVPITFLSMFHCPHCQKALHLTDAFIKEQYIFTGALHCACGYEAVIKDGIIVTPDISTSPQNEHYIYDQQMIEEITPSFVSLLEKGNQWIFNRLLRQDFSHKVILETNVETYVFPPKLLCSLTPDALYVFCGNTMEMLRTLKRKIEHFNPGLRVLYIVNSQLDLPFKHAVIDVVIDVLSFNDFSLFNSYLPLEKLRPYLNKETIILGYTAYYDLDAKSHQQLRKLYPNSHIQNIQPLFLENNLLSGGFQLVEKECIGFTDHPGEYIDYHMENEKLYCMAYAAHRKIDT</sequence>
<dbReference type="GO" id="GO:0003677">
    <property type="term" value="F:DNA binding"/>
    <property type="evidence" value="ECO:0007669"/>
    <property type="project" value="UniProtKB-KW"/>
</dbReference>
<comment type="caution">
    <text evidence="3">The sequence shown here is derived from an EMBL/GenBank/DDBJ whole genome shotgun (WGS) entry which is preliminary data.</text>
</comment>
<dbReference type="SMART" id="SM00422">
    <property type="entry name" value="HTH_MERR"/>
    <property type="match status" value="1"/>
</dbReference>
<dbReference type="PANTHER" id="PTHR30204:SF96">
    <property type="entry name" value="CHROMOSOME-ANCHORING PROTEIN RACA"/>
    <property type="match status" value="1"/>
</dbReference>
<proteinExistence type="predicted"/>
<organism evidence="3 4">
    <name type="scientific">Siminovitchia thermophila</name>
    <dbReference type="NCBI Taxonomy" id="1245522"/>
    <lineage>
        <taxon>Bacteria</taxon>
        <taxon>Bacillati</taxon>
        <taxon>Bacillota</taxon>
        <taxon>Bacilli</taxon>
        <taxon>Bacillales</taxon>
        <taxon>Bacillaceae</taxon>
        <taxon>Siminovitchia</taxon>
    </lineage>
</organism>
<dbReference type="EMBL" id="JAFBFH010000006">
    <property type="protein sequence ID" value="MBM7714251.1"/>
    <property type="molecule type" value="Genomic_DNA"/>
</dbReference>
<dbReference type="InterPro" id="IPR047057">
    <property type="entry name" value="MerR_fam"/>
</dbReference>
<keyword evidence="4" id="KW-1185">Reference proteome</keyword>
<dbReference type="SUPFAM" id="SSF46955">
    <property type="entry name" value="Putative DNA-binding domain"/>
    <property type="match status" value="1"/>
</dbReference>
<dbReference type="PANTHER" id="PTHR30204">
    <property type="entry name" value="REDOX-CYCLING DRUG-SENSING TRANSCRIPTIONAL ACTIVATOR SOXR"/>
    <property type="match status" value="1"/>
</dbReference>
<dbReference type="Proteomes" id="UP000823485">
    <property type="component" value="Unassembled WGS sequence"/>
</dbReference>
<dbReference type="RefSeq" id="WP_077113089.1">
    <property type="nucleotide sequence ID" value="NZ_JAFBFH010000006.1"/>
</dbReference>
<feature type="domain" description="HTH merR-type" evidence="2">
    <location>
        <begin position="1"/>
        <end position="67"/>
    </location>
</feature>